<dbReference type="Gene3D" id="3.20.20.150">
    <property type="entry name" value="Divalent-metal-dependent TIM barrel enzymes"/>
    <property type="match status" value="1"/>
</dbReference>
<gene>
    <name evidence="2" type="ORF">GPA25_08020</name>
</gene>
<name>A0ABX1Q8L9_9RHOO</name>
<accession>A0ABX1Q8L9</accession>
<organism evidence="2 3">
    <name type="scientific">Aromatoleum diolicum</name>
    <dbReference type="NCBI Taxonomy" id="75796"/>
    <lineage>
        <taxon>Bacteria</taxon>
        <taxon>Pseudomonadati</taxon>
        <taxon>Pseudomonadota</taxon>
        <taxon>Betaproteobacteria</taxon>
        <taxon>Rhodocyclales</taxon>
        <taxon>Rhodocyclaceae</taxon>
        <taxon>Aromatoleum</taxon>
    </lineage>
</organism>
<dbReference type="InterPro" id="IPR050312">
    <property type="entry name" value="IolE/XylAMocC-like"/>
</dbReference>
<dbReference type="EMBL" id="WTVQ01000010">
    <property type="protein sequence ID" value="NMG74707.1"/>
    <property type="molecule type" value="Genomic_DNA"/>
</dbReference>
<dbReference type="InterPro" id="IPR036237">
    <property type="entry name" value="Xyl_isomerase-like_sf"/>
</dbReference>
<evidence type="ECO:0000313" key="2">
    <source>
        <dbReference type="EMBL" id="NMG74707.1"/>
    </source>
</evidence>
<keyword evidence="3" id="KW-1185">Reference proteome</keyword>
<dbReference type="PANTHER" id="PTHR12110">
    <property type="entry name" value="HYDROXYPYRUVATE ISOMERASE"/>
    <property type="match status" value="1"/>
</dbReference>
<evidence type="ECO:0000313" key="3">
    <source>
        <dbReference type="Proteomes" id="UP000648984"/>
    </source>
</evidence>
<dbReference type="InterPro" id="IPR013022">
    <property type="entry name" value="Xyl_isomerase-like_TIM-brl"/>
</dbReference>
<evidence type="ECO:0000259" key="1">
    <source>
        <dbReference type="Pfam" id="PF01261"/>
    </source>
</evidence>
<protein>
    <submittedName>
        <fullName evidence="2">TIM barrel protein</fullName>
    </submittedName>
</protein>
<feature type="domain" description="Xylose isomerase-like TIM barrel" evidence="1">
    <location>
        <begin position="21"/>
        <end position="273"/>
    </location>
</feature>
<proteinExistence type="predicted"/>
<sequence>MDIRRIGINSATLPGTLQEKIDAALAAGFGAVELSAKDLLAHPEGATVAARRVRESSLKVSAFQVLREMGSNTEREFEYRLDAAKSILELAASVGCRLLIVSSSTSPTAVADPVLLARNLSVLGTLATPFGIRIGYEALAWGRWVSEYTDAWRVVELANRRNVGLVIDSFQILMRQTAADTLKDIPADRIFLVQFSDYKFDFISEIEEFVEVSRHERVFPGEGAHGQLITELLTQLESNGYRGDYTLDVFSDDNQHSQLPLVMARAQASVQWLAARVAAGNT</sequence>
<reference evidence="2 3" key="1">
    <citation type="submission" date="2019-12" db="EMBL/GenBank/DDBJ databases">
        <title>Comparative genomics gives insights into the taxonomy of the Azoarcus-Aromatoleum group and reveals separate origins of nif in the plant-associated Azoarcus and non-plant-associated Aromatoleum sub-groups.</title>
        <authorList>
            <person name="Lafos M."/>
            <person name="Maluk M."/>
            <person name="Batista M."/>
            <person name="Junghare M."/>
            <person name="Carmona M."/>
            <person name="Faoro H."/>
            <person name="Cruz L.M."/>
            <person name="Battistoni F."/>
            <person name="De Souza E."/>
            <person name="Pedrosa F."/>
            <person name="Chen W.-M."/>
            <person name="Poole P.S."/>
            <person name="Dixon R.A."/>
            <person name="James E.K."/>
        </authorList>
    </citation>
    <scope>NUCLEOTIDE SEQUENCE [LARGE SCALE GENOMIC DNA]</scope>
    <source>
        <strain evidence="2 3">22Lin</strain>
    </source>
</reference>
<dbReference type="SUPFAM" id="SSF51658">
    <property type="entry name" value="Xylose isomerase-like"/>
    <property type="match status" value="1"/>
</dbReference>
<dbReference type="PANTHER" id="PTHR12110:SF21">
    <property type="entry name" value="XYLOSE ISOMERASE-LIKE TIM BARREL DOMAIN-CONTAINING PROTEIN"/>
    <property type="match status" value="1"/>
</dbReference>
<dbReference type="Proteomes" id="UP000648984">
    <property type="component" value="Unassembled WGS sequence"/>
</dbReference>
<dbReference type="Pfam" id="PF01261">
    <property type="entry name" value="AP_endonuc_2"/>
    <property type="match status" value="1"/>
</dbReference>
<comment type="caution">
    <text evidence="2">The sequence shown here is derived from an EMBL/GenBank/DDBJ whole genome shotgun (WGS) entry which is preliminary data.</text>
</comment>
<dbReference type="RefSeq" id="WP_169259855.1">
    <property type="nucleotide sequence ID" value="NZ_WTVQ01000010.1"/>
</dbReference>